<evidence type="ECO:0000313" key="2">
    <source>
        <dbReference type="EMBL" id="CAD8185428.1"/>
    </source>
</evidence>
<accession>A0A8S1W5A8</accession>
<name>A0A8S1W5A8_PAROT</name>
<comment type="caution">
    <text evidence="2">The sequence shown here is derived from an EMBL/GenBank/DDBJ whole genome shotgun (WGS) entry which is preliminary data.</text>
</comment>
<organism evidence="2 3">
    <name type="scientific">Paramecium octaurelia</name>
    <dbReference type="NCBI Taxonomy" id="43137"/>
    <lineage>
        <taxon>Eukaryota</taxon>
        <taxon>Sar</taxon>
        <taxon>Alveolata</taxon>
        <taxon>Ciliophora</taxon>
        <taxon>Intramacronucleata</taxon>
        <taxon>Oligohymenophorea</taxon>
        <taxon>Peniculida</taxon>
        <taxon>Parameciidae</taxon>
        <taxon>Paramecium</taxon>
    </lineage>
</organism>
<protein>
    <submittedName>
        <fullName evidence="2">Uncharacterized protein</fullName>
    </submittedName>
</protein>
<keyword evidence="1" id="KW-0175">Coiled coil</keyword>
<evidence type="ECO:0000256" key="1">
    <source>
        <dbReference type="SAM" id="Coils"/>
    </source>
</evidence>
<dbReference type="OrthoDB" id="308931at2759"/>
<evidence type="ECO:0000313" key="3">
    <source>
        <dbReference type="Proteomes" id="UP000683925"/>
    </source>
</evidence>
<gene>
    <name evidence="2" type="ORF">POCTA_138.1.T0850169</name>
</gene>
<reference evidence="2" key="1">
    <citation type="submission" date="2021-01" db="EMBL/GenBank/DDBJ databases">
        <authorList>
            <consortium name="Genoscope - CEA"/>
            <person name="William W."/>
        </authorList>
    </citation>
    <scope>NUCLEOTIDE SEQUENCE</scope>
</reference>
<dbReference type="AlphaFoldDB" id="A0A8S1W5A8"/>
<dbReference type="Proteomes" id="UP000683925">
    <property type="component" value="Unassembled WGS sequence"/>
</dbReference>
<dbReference type="EMBL" id="CAJJDP010000084">
    <property type="protein sequence ID" value="CAD8185428.1"/>
    <property type="molecule type" value="Genomic_DNA"/>
</dbReference>
<proteinExistence type="predicted"/>
<feature type="coiled-coil region" evidence="1">
    <location>
        <begin position="163"/>
        <end position="214"/>
    </location>
</feature>
<dbReference type="OMA" id="KHPSEQY"/>
<keyword evidence="3" id="KW-1185">Reference proteome</keyword>
<sequence>MIPVQVLKTIQNQNIQHHQTNPAFLKSRKHSPITHLIVTHHPRVSHQINEQSNSLQTQLKTSSQYPKFIQSVDQIQRFPTEANGETKKRPTIQISSALKMISSKHPSEQYYDTLKFSSSIYEKVNDQSIYTTIGETKENDKEFNQAKIVNRSVDTFIVHKAVLNRKNLEIQKLEKELEQLKQENRIYQNLENDYKTLLKENSKLKLQVQSQQIEISVLNHQQTFTQLGKSSDYVSALSDSDKLKIKSLLECD</sequence>